<evidence type="ECO:0000313" key="10">
    <source>
        <dbReference type="Proteomes" id="UP000179627"/>
    </source>
</evidence>
<feature type="region of interest" description="Disordered" evidence="7">
    <location>
        <begin position="210"/>
        <end position="232"/>
    </location>
</feature>
<evidence type="ECO:0000313" key="9">
    <source>
        <dbReference type="EMBL" id="OHV29668.1"/>
    </source>
</evidence>
<feature type="repeat" description="WD" evidence="5">
    <location>
        <begin position="583"/>
        <end position="616"/>
    </location>
</feature>
<evidence type="ECO:0000256" key="3">
    <source>
        <dbReference type="ARBA" id="ARBA00022741"/>
    </source>
</evidence>
<name>A0A1S1Q436_9ACTN</name>
<comment type="caution">
    <text evidence="9">The sequence shown here is derived from an EMBL/GenBank/DDBJ whole genome shotgun (WGS) entry which is preliminary data.</text>
</comment>
<dbReference type="Gene3D" id="2.130.10.10">
    <property type="entry name" value="YVTN repeat-like/Quinoprotein amine dehydrogenase"/>
    <property type="match status" value="3"/>
</dbReference>
<dbReference type="AlphaFoldDB" id="A0A1S1Q436"/>
<evidence type="ECO:0000256" key="6">
    <source>
        <dbReference type="PROSITE-ProRule" id="PRU10141"/>
    </source>
</evidence>
<dbReference type="InterPro" id="IPR036322">
    <property type="entry name" value="WD40_repeat_dom_sf"/>
</dbReference>
<dbReference type="InterPro" id="IPR019775">
    <property type="entry name" value="WD40_repeat_CS"/>
</dbReference>
<dbReference type="Pfam" id="PF00069">
    <property type="entry name" value="Pkinase"/>
    <property type="match status" value="1"/>
</dbReference>
<feature type="domain" description="Protein kinase" evidence="8">
    <location>
        <begin position="15"/>
        <end position="276"/>
    </location>
</feature>
<dbReference type="PROSITE" id="PS00107">
    <property type="entry name" value="PROTEIN_KINASE_ATP"/>
    <property type="match status" value="1"/>
</dbReference>
<gene>
    <name evidence="9" type="ORF">CC117_28710</name>
</gene>
<dbReference type="PRINTS" id="PR00320">
    <property type="entry name" value="GPROTEINBRPT"/>
</dbReference>
<dbReference type="RefSeq" id="WP_071090278.1">
    <property type="nucleotide sequence ID" value="NZ_MBLM01000160.1"/>
</dbReference>
<feature type="binding site" evidence="6">
    <location>
        <position position="44"/>
    </location>
    <ligand>
        <name>ATP</name>
        <dbReference type="ChEBI" id="CHEBI:30616"/>
    </ligand>
</feature>
<feature type="repeat" description="WD" evidence="5">
    <location>
        <begin position="629"/>
        <end position="662"/>
    </location>
</feature>
<feature type="repeat" description="WD" evidence="5">
    <location>
        <begin position="537"/>
        <end position="571"/>
    </location>
</feature>
<reference evidence="10" key="1">
    <citation type="submission" date="2016-07" db="EMBL/GenBank/DDBJ databases">
        <title>Sequence Frankia sp. strain CcI1.17.</title>
        <authorList>
            <person name="Ghodhbane-Gtari F."/>
            <person name="Swanson E."/>
            <person name="Gueddou A."/>
            <person name="Morris K."/>
            <person name="Hezbri K."/>
            <person name="Ktari A."/>
            <person name="Nouioui I."/>
            <person name="Abebe-Akele F."/>
            <person name="Simpson S."/>
            <person name="Thomas K."/>
            <person name="Gtari M."/>
            <person name="Tisa L.S."/>
            <person name="Hurst S."/>
        </authorList>
    </citation>
    <scope>NUCLEOTIDE SEQUENCE [LARGE SCALE GENOMIC DNA]</scope>
    <source>
        <strain evidence="10">Cc1.17</strain>
    </source>
</reference>
<dbReference type="PROSITE" id="PS50294">
    <property type="entry name" value="WD_REPEATS_REGION"/>
    <property type="match status" value="6"/>
</dbReference>
<keyword evidence="3 6" id="KW-0547">Nucleotide-binding</keyword>
<dbReference type="CDD" id="cd00200">
    <property type="entry name" value="WD40"/>
    <property type="match status" value="1"/>
</dbReference>
<dbReference type="OrthoDB" id="951193at2"/>
<feature type="compositionally biased region" description="Basic residues" evidence="7">
    <location>
        <begin position="332"/>
        <end position="352"/>
    </location>
</feature>
<dbReference type="SUPFAM" id="SSF56112">
    <property type="entry name" value="Protein kinase-like (PK-like)"/>
    <property type="match status" value="1"/>
</dbReference>
<keyword evidence="10" id="KW-1185">Reference proteome</keyword>
<dbReference type="PROSITE" id="PS00108">
    <property type="entry name" value="PROTEIN_KINASE_ST"/>
    <property type="match status" value="1"/>
</dbReference>
<dbReference type="PANTHER" id="PTHR22847:SF637">
    <property type="entry name" value="WD REPEAT DOMAIN 5B"/>
    <property type="match status" value="1"/>
</dbReference>
<feature type="repeat" description="WD" evidence="5">
    <location>
        <begin position="393"/>
        <end position="434"/>
    </location>
</feature>
<feature type="region of interest" description="Disordered" evidence="7">
    <location>
        <begin position="320"/>
        <end position="352"/>
    </location>
</feature>
<dbReference type="InterPro" id="IPR017441">
    <property type="entry name" value="Protein_kinase_ATP_BS"/>
</dbReference>
<protein>
    <recommendedName>
        <fullName evidence="8">Protein kinase domain-containing protein</fullName>
    </recommendedName>
</protein>
<evidence type="ECO:0000256" key="5">
    <source>
        <dbReference type="PROSITE-ProRule" id="PRU00221"/>
    </source>
</evidence>
<dbReference type="InterPro" id="IPR011009">
    <property type="entry name" value="Kinase-like_dom_sf"/>
</dbReference>
<evidence type="ECO:0000256" key="1">
    <source>
        <dbReference type="ARBA" id="ARBA00022574"/>
    </source>
</evidence>
<dbReference type="CDD" id="cd14014">
    <property type="entry name" value="STKc_PknB_like"/>
    <property type="match status" value="1"/>
</dbReference>
<sequence>MFLDRARVAAALPGYDLGDEIGAGSFGLVLAGWHRGLQREVAIKVLPAGGPHRSFGSSEARITASLDHPHIVRVHDSAHAHDLDVIVMEMLAGGSLSRRQAGMGQEEFCAVGLAVAGALSYAHARGVLHRDIKPDNVMFDFAGKVKVVDFGIAKRVFGSAGTASAVIGTPLFMAPEQIVRGRLGSATDLYALGMMLYLLLAGRSPFEGDLAEPVPGERPAPPSDRGLRRPAGVPPAVADVILRTLATDPKSRPPSARAFAVDLAGAAADSYGTGWLGQSGIRVQLDDDVRAAAEGRLAPPIAVAAAAAPAPAPAADLPAAIETDDGSAPSRVGRRRTAQLRQPARSHRRSIRPRLHLHRRGVVAAAGLLLPLAAVVFLAASRCGPASRQIGLLTGHTSWVTAVAYSTDGLTLASGSLDKTVRLWDVSDPSHAHQIGAPLEGHTSGIISVAFSSDKRTLATAAKDGTVRLWDVTDPSHAHSLGAPLTGGAKSLHAVAFVSDAGRATDLQVMAVGGADGTVQLWNVTDPKAPVSFDNPFPAHKRLVYSVALSAEGRTLATASEDGSAKLWDVRDPLRPLPLGPLPEGHVGGVHTLAFSRDTRMLVTGGKDALVRLWNVTDPAIPQLWGRPLTGHKGIVWAVALSQDGRTLASGSHDGIVRMWDITDPAAPQPLGPALTGHTYTVASLAFSPDGRTVASGSWDESIRLWEVP</sequence>
<evidence type="ECO:0000256" key="4">
    <source>
        <dbReference type="ARBA" id="ARBA00022840"/>
    </source>
</evidence>
<dbReference type="InterPro" id="IPR015943">
    <property type="entry name" value="WD40/YVTN_repeat-like_dom_sf"/>
</dbReference>
<dbReference type="InterPro" id="IPR008271">
    <property type="entry name" value="Ser/Thr_kinase_AS"/>
</dbReference>
<dbReference type="PANTHER" id="PTHR22847">
    <property type="entry name" value="WD40 REPEAT PROTEIN"/>
    <property type="match status" value="1"/>
</dbReference>
<dbReference type="GO" id="GO:0005524">
    <property type="term" value="F:ATP binding"/>
    <property type="evidence" value="ECO:0007669"/>
    <property type="project" value="UniProtKB-UniRule"/>
</dbReference>
<dbReference type="Gene3D" id="1.10.510.10">
    <property type="entry name" value="Transferase(Phosphotransferase) domain 1"/>
    <property type="match status" value="1"/>
</dbReference>
<keyword evidence="1 5" id="KW-0853">WD repeat</keyword>
<dbReference type="InterPro" id="IPR000719">
    <property type="entry name" value="Prot_kinase_dom"/>
</dbReference>
<accession>A0A1S1Q436</accession>
<evidence type="ECO:0000256" key="2">
    <source>
        <dbReference type="ARBA" id="ARBA00022737"/>
    </source>
</evidence>
<evidence type="ECO:0000259" key="8">
    <source>
        <dbReference type="PROSITE" id="PS50011"/>
    </source>
</evidence>
<dbReference type="SUPFAM" id="SSF50978">
    <property type="entry name" value="WD40 repeat-like"/>
    <property type="match status" value="1"/>
</dbReference>
<keyword evidence="2" id="KW-0677">Repeat</keyword>
<dbReference type="GO" id="GO:0004672">
    <property type="term" value="F:protein kinase activity"/>
    <property type="evidence" value="ECO:0007669"/>
    <property type="project" value="InterPro"/>
</dbReference>
<proteinExistence type="predicted"/>
<dbReference type="EMBL" id="MBLM01000160">
    <property type="protein sequence ID" value="OHV29668.1"/>
    <property type="molecule type" value="Genomic_DNA"/>
</dbReference>
<feature type="repeat" description="WD" evidence="5">
    <location>
        <begin position="675"/>
        <end position="709"/>
    </location>
</feature>
<dbReference type="SMART" id="SM00320">
    <property type="entry name" value="WD40"/>
    <property type="match status" value="7"/>
</dbReference>
<dbReference type="SMART" id="SM00220">
    <property type="entry name" value="S_TKc"/>
    <property type="match status" value="1"/>
</dbReference>
<feature type="repeat" description="WD" evidence="5">
    <location>
        <begin position="439"/>
        <end position="480"/>
    </location>
</feature>
<dbReference type="Proteomes" id="UP000179627">
    <property type="component" value="Unassembled WGS sequence"/>
</dbReference>
<dbReference type="InterPro" id="IPR020472">
    <property type="entry name" value="WD40_PAC1"/>
</dbReference>
<evidence type="ECO:0000256" key="7">
    <source>
        <dbReference type="SAM" id="MobiDB-lite"/>
    </source>
</evidence>
<dbReference type="PROSITE" id="PS50082">
    <property type="entry name" value="WD_REPEATS_2"/>
    <property type="match status" value="6"/>
</dbReference>
<dbReference type="Pfam" id="PF00400">
    <property type="entry name" value="WD40"/>
    <property type="match status" value="6"/>
</dbReference>
<dbReference type="PROSITE" id="PS00678">
    <property type="entry name" value="WD_REPEATS_1"/>
    <property type="match status" value="6"/>
</dbReference>
<dbReference type="PROSITE" id="PS50011">
    <property type="entry name" value="PROTEIN_KINASE_DOM"/>
    <property type="match status" value="1"/>
</dbReference>
<dbReference type="InterPro" id="IPR001680">
    <property type="entry name" value="WD40_rpt"/>
</dbReference>
<organism evidence="9 10">
    <name type="scientific">Parafrankia colletiae</name>
    <dbReference type="NCBI Taxonomy" id="573497"/>
    <lineage>
        <taxon>Bacteria</taxon>
        <taxon>Bacillati</taxon>
        <taxon>Actinomycetota</taxon>
        <taxon>Actinomycetes</taxon>
        <taxon>Frankiales</taxon>
        <taxon>Frankiaceae</taxon>
        <taxon>Parafrankia</taxon>
    </lineage>
</organism>
<keyword evidence="4 6" id="KW-0067">ATP-binding</keyword>